<protein>
    <recommendedName>
        <fullName evidence="6">BTB domain-containing protein</fullName>
    </recommendedName>
</protein>
<feature type="compositionally biased region" description="Acidic residues" evidence="1">
    <location>
        <begin position="366"/>
        <end position="384"/>
    </location>
</feature>
<dbReference type="EMBL" id="JAODUP010000519">
    <property type="protein sequence ID" value="KAK2148039.1"/>
    <property type="molecule type" value="Genomic_DNA"/>
</dbReference>
<feature type="region of interest" description="Disordered" evidence="1">
    <location>
        <begin position="1"/>
        <end position="38"/>
    </location>
</feature>
<dbReference type="InterPro" id="IPR000210">
    <property type="entry name" value="BTB/POZ_dom"/>
</dbReference>
<evidence type="ECO:0000259" key="2">
    <source>
        <dbReference type="PROSITE" id="PS50097"/>
    </source>
</evidence>
<comment type="caution">
    <text evidence="4">The sequence shown here is derived from an EMBL/GenBank/DDBJ whole genome shotgun (WGS) entry which is preliminary data.</text>
</comment>
<dbReference type="PANTHER" id="PTHR32370">
    <property type="entry name" value="OS12G0117600 PROTEIN"/>
    <property type="match status" value="1"/>
</dbReference>
<feature type="compositionally biased region" description="Basic and acidic residues" evidence="1">
    <location>
        <begin position="1"/>
        <end position="12"/>
    </location>
</feature>
<dbReference type="SMART" id="SM00225">
    <property type="entry name" value="BTB"/>
    <property type="match status" value="1"/>
</dbReference>
<evidence type="ECO:0000313" key="4">
    <source>
        <dbReference type="EMBL" id="KAK2148039.1"/>
    </source>
</evidence>
<keyword evidence="5" id="KW-1185">Reference proteome</keyword>
<dbReference type="InterPro" id="IPR043454">
    <property type="entry name" value="NPH3/RPT2-like"/>
</dbReference>
<dbReference type="InterPro" id="IPR027356">
    <property type="entry name" value="NPH3_dom"/>
</dbReference>
<feature type="domain" description="BTB" evidence="2">
    <location>
        <begin position="90"/>
        <end position="154"/>
    </location>
</feature>
<dbReference type="InterPro" id="IPR011333">
    <property type="entry name" value="SKP1/BTB/POZ_sf"/>
</dbReference>
<dbReference type="PROSITE" id="PS50097">
    <property type="entry name" value="BTB"/>
    <property type="match status" value="1"/>
</dbReference>
<dbReference type="PROSITE" id="PS51649">
    <property type="entry name" value="NPH3"/>
    <property type="match status" value="1"/>
</dbReference>
<organism evidence="4 5">
    <name type="scientific">Paralvinella palmiformis</name>
    <dbReference type="NCBI Taxonomy" id="53620"/>
    <lineage>
        <taxon>Eukaryota</taxon>
        <taxon>Metazoa</taxon>
        <taxon>Spiralia</taxon>
        <taxon>Lophotrochozoa</taxon>
        <taxon>Annelida</taxon>
        <taxon>Polychaeta</taxon>
        <taxon>Sedentaria</taxon>
        <taxon>Canalipalpata</taxon>
        <taxon>Terebellida</taxon>
        <taxon>Terebelliformia</taxon>
        <taxon>Alvinellidae</taxon>
        <taxon>Paralvinella</taxon>
    </lineage>
</organism>
<evidence type="ECO:0000259" key="3">
    <source>
        <dbReference type="PROSITE" id="PS51649"/>
    </source>
</evidence>
<dbReference type="SUPFAM" id="SSF54695">
    <property type="entry name" value="POZ domain"/>
    <property type="match status" value="1"/>
</dbReference>
<feature type="region of interest" description="Disordered" evidence="1">
    <location>
        <begin position="294"/>
        <end position="384"/>
    </location>
</feature>
<name>A0AAD9J7T1_9ANNE</name>
<dbReference type="Gene3D" id="3.30.710.10">
    <property type="entry name" value="Potassium Channel Kv1.1, Chain A"/>
    <property type="match status" value="1"/>
</dbReference>
<gene>
    <name evidence="4" type="ORF">LSH36_519g02044</name>
</gene>
<dbReference type="Proteomes" id="UP001208570">
    <property type="component" value="Unassembled WGS sequence"/>
</dbReference>
<feature type="compositionally biased region" description="Basic and acidic residues" evidence="1">
    <location>
        <begin position="333"/>
        <end position="346"/>
    </location>
</feature>
<feature type="domain" description="NPH3" evidence="3">
    <location>
        <begin position="476"/>
        <end position="577"/>
    </location>
</feature>
<feature type="region of interest" description="Disordered" evidence="1">
    <location>
        <begin position="56"/>
        <end position="75"/>
    </location>
</feature>
<proteinExistence type="predicted"/>
<evidence type="ECO:0008006" key="6">
    <source>
        <dbReference type="Google" id="ProtNLM"/>
    </source>
</evidence>
<dbReference type="AlphaFoldDB" id="A0AAD9J7T1"/>
<dbReference type="Pfam" id="PF00651">
    <property type="entry name" value="BTB"/>
    <property type="match status" value="1"/>
</dbReference>
<reference evidence="4" key="1">
    <citation type="journal article" date="2023" name="Mol. Biol. Evol.">
        <title>Third-Generation Sequencing Reveals the Adaptive Role of the Epigenome in Three Deep-Sea Polychaetes.</title>
        <authorList>
            <person name="Perez M."/>
            <person name="Aroh O."/>
            <person name="Sun Y."/>
            <person name="Lan Y."/>
            <person name="Juniper S.K."/>
            <person name="Young C.R."/>
            <person name="Angers B."/>
            <person name="Qian P.Y."/>
        </authorList>
    </citation>
    <scope>NUCLEOTIDE SEQUENCE</scope>
    <source>
        <strain evidence="4">P08H-3</strain>
    </source>
</reference>
<feature type="compositionally biased region" description="Basic and acidic residues" evidence="1">
    <location>
        <begin position="310"/>
        <end position="325"/>
    </location>
</feature>
<evidence type="ECO:0000256" key="1">
    <source>
        <dbReference type="SAM" id="MobiDB-lite"/>
    </source>
</evidence>
<evidence type="ECO:0000313" key="5">
    <source>
        <dbReference type="Proteomes" id="UP001208570"/>
    </source>
</evidence>
<accession>A0AAD9J7T1</accession>
<dbReference type="CDD" id="cd18312">
    <property type="entry name" value="BTB_POZ_NPY3-like"/>
    <property type="match status" value="1"/>
</dbReference>
<sequence length="725" mass="80990">MSLADYRKRNLGEIRSTNGGRSLHERHGSAPVSVPLRVPPPRGAINLLSSPYHSAFQRVQPRPNKSSPSKPERLSGAMDFSQFRDSGELSDITISVEGAEFKLHKFPLYTKSDFFRALARSESEKVVLDQFPGGAETFEMVANYCYNKRLELNPDNVCKLRCAAEFLQMSSRGNLADLTDGFLLDLLTTAKLSHDTGVVVDLLLGCRDLDAIAVQAGIIGRCLSAIVDCWLMSSKWTRRLPSERLIADSTGFRSLCRLPVAWIKQLLVAAKDKNVRPGIQASIAQMYIIDKIQKKSKKEQDPEDEELEAEEKKDSDKGEKIRLPEDSLEGDSSTEKQDPDHQKQLEVGHQAANERDNDDVGGAGSDEAETGDDDTTESNDDVSDNVDIGVVMDTLLLELPDVATLAETFVPKWTAVMLGLADQLGCRCRGFLLQIGAKLLYRFTPADWAQISPDLLADVIREASRSPLHVDAADTICTVVDGYLLQLAENDQLDVKVFNQMASSVPKEQRNCHDTLFKVLEKLLKSETQQISDSDKEAMLEAVDFRRLSEAALQHAYDSKLVPDPFVTRAALALCARLRSELETARDIIRSQEEELDRFGLSGGRATTWLQDVETDFGLVTSTSREPEVSAYRHRDVGVRSKPLSDPVESFKYSPPGHDPILEKALGGRYYDDPFDVDSTYPWSKYGTRRTCYDDVDYGRSSDAPYRRSVESSPFRSTYYRSSRW</sequence>
<dbReference type="Pfam" id="PF03000">
    <property type="entry name" value="NPH3"/>
    <property type="match status" value="1"/>
</dbReference>